<reference evidence="1" key="1">
    <citation type="journal article" date="2020" name="mSystems">
        <title>Genome- and Community-Level Interaction Insights into Carbon Utilization and Element Cycling Functions of Hydrothermarchaeota in Hydrothermal Sediment.</title>
        <authorList>
            <person name="Zhou Z."/>
            <person name="Liu Y."/>
            <person name="Xu W."/>
            <person name="Pan J."/>
            <person name="Luo Z.H."/>
            <person name="Li M."/>
        </authorList>
    </citation>
    <scope>NUCLEOTIDE SEQUENCE [LARGE SCALE GENOMIC DNA]</scope>
    <source>
        <strain evidence="1">SpSt-658</strain>
    </source>
</reference>
<accession>A0A7C4GZR5</accession>
<proteinExistence type="predicted"/>
<dbReference type="EMBL" id="DTCA01000155">
    <property type="protein sequence ID" value="HGM07745.1"/>
    <property type="molecule type" value="Genomic_DNA"/>
</dbReference>
<name>A0A7C4GZR5_9CREN</name>
<evidence type="ECO:0000313" key="1">
    <source>
        <dbReference type="EMBL" id="HGM07745.1"/>
    </source>
</evidence>
<gene>
    <name evidence="1" type="ORF">ENU31_04995</name>
</gene>
<protein>
    <submittedName>
        <fullName evidence="1">CopG family transcriptional regulator</fullName>
    </submittedName>
</protein>
<organism evidence="1">
    <name type="scientific">Ignisphaera aggregans</name>
    <dbReference type="NCBI Taxonomy" id="334771"/>
    <lineage>
        <taxon>Archaea</taxon>
        <taxon>Thermoproteota</taxon>
        <taxon>Thermoprotei</taxon>
        <taxon>Desulfurococcales</taxon>
        <taxon>Desulfurococcaceae</taxon>
        <taxon>Ignisphaera</taxon>
    </lineage>
</organism>
<sequence length="165" mass="18547">MSKSRRCIGIDIELAEELKNISKSRGMSIVNYLRKLLEELIDLEKQGYYVPELLHEKKIELVLSKLGFVYVPSEVVSETLKPEDVETIGERIGKALIELDLNIEEIIERIAVKNDIAIVQRNSIILIPASGVKEMIKYILIGIAKAAGIPISTSGNTVIIRSRRY</sequence>
<comment type="caution">
    <text evidence="1">The sequence shown here is derived from an EMBL/GenBank/DDBJ whole genome shotgun (WGS) entry which is preliminary data.</text>
</comment>
<dbReference type="AlphaFoldDB" id="A0A7C4GZR5"/>